<evidence type="ECO:0008006" key="5">
    <source>
        <dbReference type="Google" id="ProtNLM"/>
    </source>
</evidence>
<dbReference type="Proteomes" id="UP000221011">
    <property type="component" value="Chromosome"/>
</dbReference>
<dbReference type="AlphaFoldDB" id="A0A291Q7G9"/>
<evidence type="ECO:0000256" key="1">
    <source>
        <dbReference type="SAM" id="MobiDB-lite"/>
    </source>
</evidence>
<accession>A0A291Q7G9</accession>
<feature type="signal peptide" evidence="2">
    <location>
        <begin position="1"/>
        <end position="21"/>
    </location>
</feature>
<dbReference type="KEGG" id="sfk:KY5_2427"/>
<evidence type="ECO:0000256" key="2">
    <source>
        <dbReference type="SAM" id="SignalP"/>
    </source>
</evidence>
<gene>
    <name evidence="3" type="ORF">KY5_2427</name>
</gene>
<feature type="region of interest" description="Disordered" evidence="1">
    <location>
        <begin position="48"/>
        <end position="74"/>
    </location>
</feature>
<dbReference type="EMBL" id="CP022685">
    <property type="protein sequence ID" value="ATL27445.1"/>
    <property type="molecule type" value="Genomic_DNA"/>
</dbReference>
<keyword evidence="4" id="KW-1185">Reference proteome</keyword>
<protein>
    <recommendedName>
        <fullName evidence="5">Peptidase inhibitor family I36</fullName>
    </recommendedName>
</protein>
<proteinExistence type="predicted"/>
<name>A0A291Q7G9_9ACTN</name>
<feature type="chain" id="PRO_5039090368" description="Peptidase inhibitor family I36" evidence="2">
    <location>
        <begin position="22"/>
        <end position="124"/>
    </location>
</feature>
<sequence length="124" mass="13039">MITKPTAVLAATLLAIGTALAASGTSQAASCPSGQFCAWTDADFGGQRTNWSGDDHDWEDPIQDQDSSWANHGISGPGIKDHVQVYENPGLIGFGTVCLGPGQEINSNSWGNDSGDSHTWKMEC</sequence>
<reference evidence="3 4" key="1">
    <citation type="submission" date="2017-08" db="EMBL/GenBank/DDBJ databases">
        <title>Complete Genome Sequence of Streptomyces formicae KY5, the formicamycin producer.</title>
        <authorList>
            <person name="Holmes N.A."/>
            <person name="Devine R."/>
            <person name="Qin Z."/>
            <person name="Seipke R.F."/>
            <person name="Wilkinson B."/>
            <person name="Hutchings M.I."/>
        </authorList>
    </citation>
    <scope>NUCLEOTIDE SEQUENCE [LARGE SCALE GENOMIC DNA]</scope>
    <source>
        <strain evidence="3 4">KY5</strain>
    </source>
</reference>
<keyword evidence="2" id="KW-0732">Signal</keyword>
<dbReference type="RefSeq" id="WP_098242263.1">
    <property type="nucleotide sequence ID" value="NZ_CP022685.1"/>
</dbReference>
<organism evidence="3 4">
    <name type="scientific">Streptomyces formicae</name>
    <dbReference type="NCBI Taxonomy" id="1616117"/>
    <lineage>
        <taxon>Bacteria</taxon>
        <taxon>Bacillati</taxon>
        <taxon>Actinomycetota</taxon>
        <taxon>Actinomycetes</taxon>
        <taxon>Kitasatosporales</taxon>
        <taxon>Streptomycetaceae</taxon>
        <taxon>Streptomyces</taxon>
    </lineage>
</organism>
<evidence type="ECO:0000313" key="3">
    <source>
        <dbReference type="EMBL" id="ATL27445.1"/>
    </source>
</evidence>
<evidence type="ECO:0000313" key="4">
    <source>
        <dbReference type="Proteomes" id="UP000221011"/>
    </source>
</evidence>
<dbReference type="Pfam" id="PF03995">
    <property type="entry name" value="Inhibitor_I36"/>
    <property type="match status" value="1"/>
</dbReference>